<sequence length="379" mass="42162">MFILSRSVLLIIDGLPGGGAEKVVLTLAEGLVNAGHRVAIFSLRDVCEYPLPTGVDHQVIEDSCRRPWRKLTELRRRATRLEQSVRRYESQHGTFDLIISNLHKTDRIVSRCRAIPINKTWYCLHGVFSASYLAGKTGLSLWLKRWKIRQTYQGRQIIGVSQYVVDDLVQCLGVMPRHTRVIANPFDFQHIHQLASAPCELAGSDYLLHVGRFHQTKRHDRLLEAYALSGIQAPLVLLGKGSQDAEERLRQLTKTLGISERVRFEGFQSNPYPWIKHARQLVVSSDSEGFGNVLIEALSCNTPVVSTRCPGGPASILTGDLARGLADLSAQSLAEKMQEIYFNPPDLAAINLEIYSLPVICQKYLQLAEPAGSPNAGGC</sequence>
<dbReference type="InterPro" id="IPR028098">
    <property type="entry name" value="Glyco_trans_4-like_N"/>
</dbReference>
<evidence type="ECO:0000259" key="1">
    <source>
        <dbReference type="Pfam" id="PF00534"/>
    </source>
</evidence>
<reference evidence="4" key="1">
    <citation type="submission" date="2016-10" db="EMBL/GenBank/DDBJ databases">
        <authorList>
            <person name="Varghese N."/>
            <person name="Submissions S."/>
        </authorList>
    </citation>
    <scope>NUCLEOTIDE SEQUENCE [LARGE SCALE GENOMIC DNA]</scope>
    <source>
        <strain evidence="4">N6PO6</strain>
    </source>
</reference>
<dbReference type="Pfam" id="PF00534">
    <property type="entry name" value="Glycos_transf_1"/>
    <property type="match status" value="1"/>
</dbReference>
<keyword evidence="4" id="KW-1185">Reference proteome</keyword>
<dbReference type="InterPro" id="IPR001296">
    <property type="entry name" value="Glyco_trans_1"/>
</dbReference>
<dbReference type="CDD" id="cd03811">
    <property type="entry name" value="GT4_GT28_WabH-like"/>
    <property type="match status" value="1"/>
</dbReference>
<accession>A0A1I5A9G9</accession>
<dbReference type="GO" id="GO:1901135">
    <property type="term" value="P:carbohydrate derivative metabolic process"/>
    <property type="evidence" value="ECO:0007669"/>
    <property type="project" value="UniProtKB-ARBA"/>
</dbReference>
<dbReference type="PANTHER" id="PTHR12526">
    <property type="entry name" value="GLYCOSYLTRANSFERASE"/>
    <property type="match status" value="1"/>
</dbReference>
<proteinExistence type="predicted"/>
<dbReference type="PANTHER" id="PTHR12526:SF638">
    <property type="entry name" value="SPORE COAT PROTEIN SA"/>
    <property type="match status" value="1"/>
</dbReference>
<dbReference type="Proteomes" id="UP000242222">
    <property type="component" value="Unassembled WGS sequence"/>
</dbReference>
<evidence type="ECO:0000259" key="2">
    <source>
        <dbReference type="Pfam" id="PF13439"/>
    </source>
</evidence>
<evidence type="ECO:0000313" key="3">
    <source>
        <dbReference type="EMBL" id="SFN59117.1"/>
    </source>
</evidence>
<dbReference type="Pfam" id="PF13439">
    <property type="entry name" value="Glyco_transf_4"/>
    <property type="match status" value="1"/>
</dbReference>
<dbReference type="EMBL" id="FOVC01000011">
    <property type="protein sequence ID" value="SFN59117.1"/>
    <property type="molecule type" value="Genomic_DNA"/>
</dbReference>
<name>A0A1I5A9G9_9GAMM</name>
<feature type="domain" description="Glycosyltransferase subfamily 4-like N-terminal" evidence="2">
    <location>
        <begin position="18"/>
        <end position="188"/>
    </location>
</feature>
<organism evidence="3 4">
    <name type="scientific">Izhakiella capsodis</name>
    <dbReference type="NCBI Taxonomy" id="1367852"/>
    <lineage>
        <taxon>Bacteria</taxon>
        <taxon>Pseudomonadati</taxon>
        <taxon>Pseudomonadota</taxon>
        <taxon>Gammaproteobacteria</taxon>
        <taxon>Enterobacterales</taxon>
        <taxon>Erwiniaceae</taxon>
        <taxon>Izhakiella</taxon>
    </lineage>
</organism>
<protein>
    <submittedName>
        <fullName evidence="3">Glycosyltransferase involved in cell wall bisynthesis</fullName>
    </submittedName>
</protein>
<dbReference type="STRING" id="1367852.SAMN05216516_11153"/>
<gene>
    <name evidence="3" type="ORF">SAMN05216516_11153</name>
</gene>
<evidence type="ECO:0000313" key="4">
    <source>
        <dbReference type="Proteomes" id="UP000242222"/>
    </source>
</evidence>
<keyword evidence="3" id="KW-0808">Transferase</keyword>
<dbReference type="Gene3D" id="3.40.50.2000">
    <property type="entry name" value="Glycogen Phosphorylase B"/>
    <property type="match status" value="2"/>
</dbReference>
<dbReference type="GO" id="GO:0016757">
    <property type="term" value="F:glycosyltransferase activity"/>
    <property type="evidence" value="ECO:0007669"/>
    <property type="project" value="InterPro"/>
</dbReference>
<dbReference type="AlphaFoldDB" id="A0A1I5A9G9"/>
<feature type="domain" description="Glycosyl transferase family 1" evidence="1">
    <location>
        <begin position="205"/>
        <end position="345"/>
    </location>
</feature>
<dbReference type="SUPFAM" id="SSF53756">
    <property type="entry name" value="UDP-Glycosyltransferase/glycogen phosphorylase"/>
    <property type="match status" value="1"/>
</dbReference>